<evidence type="ECO:0000313" key="8">
    <source>
        <dbReference type="Proteomes" id="UP000236946"/>
    </source>
</evidence>
<comment type="caution">
    <text evidence="7">The sequence shown here is derived from an EMBL/GenBank/DDBJ whole genome shotgun (WGS) entry which is preliminary data.</text>
</comment>
<protein>
    <recommendedName>
        <fullName evidence="6">Glycosyltransferase 2-like domain-containing protein</fullName>
    </recommendedName>
</protein>
<dbReference type="EMBL" id="PFEN01000018">
    <property type="protein sequence ID" value="PJE69610.1"/>
    <property type="molecule type" value="Genomic_DNA"/>
</dbReference>
<dbReference type="GO" id="GO:0005886">
    <property type="term" value="C:plasma membrane"/>
    <property type="evidence" value="ECO:0007669"/>
    <property type="project" value="UniProtKB-SubCell"/>
</dbReference>
<dbReference type="InterPro" id="IPR001173">
    <property type="entry name" value="Glyco_trans_2-like"/>
</dbReference>
<gene>
    <name evidence="7" type="ORF">COU98_01075</name>
</gene>
<evidence type="ECO:0000256" key="1">
    <source>
        <dbReference type="ARBA" id="ARBA00004236"/>
    </source>
</evidence>
<evidence type="ECO:0000256" key="5">
    <source>
        <dbReference type="ARBA" id="ARBA00023136"/>
    </source>
</evidence>
<keyword evidence="2" id="KW-1003">Cell membrane</keyword>
<accession>A0A2H9T1J7</accession>
<sequence>MLSIIIPTLNEEKYLFALLETIKKQNFKDYEIIVADAGSKDKTIEIAKNYGCKITSGGLPAKGRNEGAKIAKGDLLLFLDADIILPQNFLENLLNEFKKRNLDIASSPILANERRMDKLVYRFYNLWSRLTQRFLPHAADVILVKKKIYQIIGGFEEEIKLAEDHFFARKAKKTAKARYGFLNIAPVFTSSRRFEKDGRIRTCAKYILAEAYMVFFGSIKSNTFEYKFDHYTKNKKDI</sequence>
<dbReference type="Pfam" id="PF00535">
    <property type="entry name" value="Glycos_transf_2"/>
    <property type="match status" value="1"/>
</dbReference>
<evidence type="ECO:0000259" key="6">
    <source>
        <dbReference type="Pfam" id="PF00535"/>
    </source>
</evidence>
<dbReference type="GO" id="GO:0016757">
    <property type="term" value="F:glycosyltransferase activity"/>
    <property type="evidence" value="ECO:0007669"/>
    <property type="project" value="UniProtKB-KW"/>
</dbReference>
<comment type="subcellular location">
    <subcellularLocation>
        <location evidence="1">Cell membrane</location>
    </subcellularLocation>
</comment>
<dbReference type="AlphaFoldDB" id="A0A2H9T1J7"/>
<proteinExistence type="predicted"/>
<dbReference type="Gene3D" id="3.90.550.10">
    <property type="entry name" value="Spore Coat Polysaccharide Biosynthesis Protein SpsA, Chain A"/>
    <property type="match status" value="1"/>
</dbReference>
<keyword evidence="5" id="KW-0472">Membrane</keyword>
<evidence type="ECO:0000256" key="3">
    <source>
        <dbReference type="ARBA" id="ARBA00022676"/>
    </source>
</evidence>
<evidence type="ECO:0000256" key="2">
    <source>
        <dbReference type="ARBA" id="ARBA00022475"/>
    </source>
</evidence>
<reference evidence="8" key="1">
    <citation type="submission" date="2017-09" db="EMBL/GenBank/DDBJ databases">
        <title>Depth-based differentiation of microbial function through sediment-hosted aquifers and enrichment of novel symbionts in the deep terrestrial subsurface.</title>
        <authorList>
            <person name="Probst A.J."/>
            <person name="Ladd B."/>
            <person name="Jarett J.K."/>
            <person name="Geller-Mcgrath D.E."/>
            <person name="Sieber C.M.K."/>
            <person name="Emerson J.B."/>
            <person name="Anantharaman K."/>
            <person name="Thomas B.C."/>
            <person name="Malmstrom R."/>
            <person name="Stieglmeier M."/>
            <person name="Klingl A."/>
            <person name="Woyke T."/>
            <person name="Ryan C.M."/>
            <person name="Banfield J.F."/>
        </authorList>
    </citation>
    <scope>NUCLEOTIDE SEQUENCE [LARGE SCALE GENOMIC DNA]</scope>
</reference>
<evidence type="ECO:0000256" key="4">
    <source>
        <dbReference type="ARBA" id="ARBA00022679"/>
    </source>
</evidence>
<feature type="domain" description="Glycosyltransferase 2-like" evidence="6">
    <location>
        <begin position="3"/>
        <end position="114"/>
    </location>
</feature>
<name>A0A2H9T1J7_9BACT</name>
<dbReference type="SUPFAM" id="SSF53448">
    <property type="entry name" value="Nucleotide-diphospho-sugar transferases"/>
    <property type="match status" value="1"/>
</dbReference>
<dbReference type="Proteomes" id="UP000236946">
    <property type="component" value="Unassembled WGS sequence"/>
</dbReference>
<organism evidence="7 8">
    <name type="scientific">Candidatus Staskawiczbacteria bacterium CG10_big_fil_rev_8_21_14_0_10_38_10</name>
    <dbReference type="NCBI Taxonomy" id="1974891"/>
    <lineage>
        <taxon>Bacteria</taxon>
        <taxon>Candidatus Staskawicziibacteriota</taxon>
    </lineage>
</organism>
<keyword evidence="3" id="KW-0328">Glycosyltransferase</keyword>
<dbReference type="InterPro" id="IPR029044">
    <property type="entry name" value="Nucleotide-diphossugar_trans"/>
</dbReference>
<dbReference type="PANTHER" id="PTHR43646">
    <property type="entry name" value="GLYCOSYLTRANSFERASE"/>
    <property type="match status" value="1"/>
</dbReference>
<evidence type="ECO:0000313" key="7">
    <source>
        <dbReference type="EMBL" id="PJE69610.1"/>
    </source>
</evidence>
<keyword evidence="4" id="KW-0808">Transferase</keyword>
<dbReference type="PANTHER" id="PTHR43646:SF2">
    <property type="entry name" value="GLYCOSYLTRANSFERASE 2-LIKE DOMAIN-CONTAINING PROTEIN"/>
    <property type="match status" value="1"/>
</dbReference>